<feature type="domain" description="Zn(2)-C6 fungal-type" evidence="5">
    <location>
        <begin position="13"/>
        <end position="43"/>
    </location>
</feature>
<dbReference type="InterPro" id="IPR021858">
    <property type="entry name" value="Fun_TF"/>
</dbReference>
<reference evidence="6 7" key="1">
    <citation type="submission" date="2016-12" db="EMBL/GenBank/DDBJ databases">
        <title>The genomes of Aspergillus section Nigri reveals drivers in fungal speciation.</title>
        <authorList>
            <consortium name="DOE Joint Genome Institute"/>
            <person name="Vesth T.C."/>
            <person name="Nybo J."/>
            <person name="Theobald S."/>
            <person name="Brandl J."/>
            <person name="Frisvad J.C."/>
            <person name="Nielsen K.F."/>
            <person name="Lyhne E.K."/>
            <person name="Kogle M.E."/>
            <person name="Kuo A."/>
            <person name="Riley R."/>
            <person name="Clum A."/>
            <person name="Nolan M."/>
            <person name="Lipzen A."/>
            <person name="Salamov A."/>
            <person name="Henrissat B."/>
            <person name="Wiebenga A."/>
            <person name="De Vries R.P."/>
            <person name="Grigoriev I.V."/>
            <person name="Mortensen U.H."/>
            <person name="Andersen M.R."/>
            <person name="Baker S.E."/>
        </authorList>
    </citation>
    <scope>NUCLEOTIDE SEQUENCE [LARGE SCALE GENOMIC DNA]</scope>
    <source>
        <strain evidence="6 7">IBT 23096</strain>
    </source>
</reference>
<dbReference type="STRING" id="1392250.A0A2I2FV95"/>
<evidence type="ECO:0000313" key="7">
    <source>
        <dbReference type="Proteomes" id="UP000234275"/>
    </source>
</evidence>
<evidence type="ECO:0000256" key="4">
    <source>
        <dbReference type="ARBA" id="ARBA00023242"/>
    </source>
</evidence>
<dbReference type="SUPFAM" id="SSF57701">
    <property type="entry name" value="Zn2/Cys6 DNA-binding domain"/>
    <property type="match status" value="1"/>
</dbReference>
<name>A0A2I2FV95_9EURO</name>
<evidence type="ECO:0000256" key="2">
    <source>
        <dbReference type="ARBA" id="ARBA00023125"/>
    </source>
</evidence>
<keyword evidence="1" id="KW-0805">Transcription regulation</keyword>
<keyword evidence="4" id="KW-0539">Nucleus</keyword>
<dbReference type="GO" id="GO:0008270">
    <property type="term" value="F:zinc ion binding"/>
    <property type="evidence" value="ECO:0007669"/>
    <property type="project" value="InterPro"/>
</dbReference>
<dbReference type="Gene3D" id="4.10.240.10">
    <property type="entry name" value="Zn(2)-C6 fungal-type DNA-binding domain"/>
    <property type="match status" value="1"/>
</dbReference>
<dbReference type="OrthoDB" id="4937900at2759"/>
<dbReference type="GeneID" id="36560239"/>
<accession>A0A2I2FV95</accession>
<dbReference type="GO" id="GO:0003677">
    <property type="term" value="F:DNA binding"/>
    <property type="evidence" value="ECO:0007669"/>
    <property type="project" value="UniProtKB-KW"/>
</dbReference>
<dbReference type="InterPro" id="IPR001138">
    <property type="entry name" value="Zn2Cys6_DnaBD"/>
</dbReference>
<dbReference type="GO" id="GO:0001228">
    <property type="term" value="F:DNA-binding transcription activator activity, RNA polymerase II-specific"/>
    <property type="evidence" value="ECO:0007669"/>
    <property type="project" value="TreeGrafter"/>
</dbReference>
<dbReference type="AlphaFoldDB" id="A0A2I2FV95"/>
<gene>
    <name evidence="6" type="ORF">P170DRAFT_468214</name>
</gene>
<dbReference type="PANTHER" id="PTHR47784:SF14">
    <property type="entry name" value="ZN(II)2CYS6 TRANSCRIPTION FACTOR (EUROFUNG)"/>
    <property type="match status" value="1"/>
</dbReference>
<dbReference type="PROSITE" id="PS00463">
    <property type="entry name" value="ZN2_CY6_FUNGAL_1"/>
    <property type="match status" value="1"/>
</dbReference>
<dbReference type="InterPro" id="IPR053157">
    <property type="entry name" value="Sterol_Uptake_Regulator"/>
</dbReference>
<dbReference type="SMART" id="SM00066">
    <property type="entry name" value="GAL4"/>
    <property type="match status" value="1"/>
</dbReference>
<protein>
    <recommendedName>
        <fullName evidence="5">Zn(2)-C6 fungal-type domain-containing protein</fullName>
    </recommendedName>
</protein>
<evidence type="ECO:0000256" key="3">
    <source>
        <dbReference type="ARBA" id="ARBA00023163"/>
    </source>
</evidence>
<dbReference type="VEuPathDB" id="FungiDB:P170DRAFT_468214"/>
<dbReference type="Pfam" id="PF11951">
    <property type="entry name" value="Fungal_trans_2"/>
    <property type="match status" value="1"/>
</dbReference>
<dbReference type="CDD" id="cd00067">
    <property type="entry name" value="GAL4"/>
    <property type="match status" value="1"/>
</dbReference>
<evidence type="ECO:0000313" key="6">
    <source>
        <dbReference type="EMBL" id="PLB44563.1"/>
    </source>
</evidence>
<evidence type="ECO:0000256" key="1">
    <source>
        <dbReference type="ARBA" id="ARBA00023015"/>
    </source>
</evidence>
<dbReference type="PROSITE" id="PS50048">
    <property type="entry name" value="ZN2_CY6_FUNGAL_2"/>
    <property type="match status" value="1"/>
</dbReference>
<keyword evidence="7" id="KW-1185">Reference proteome</keyword>
<keyword evidence="2" id="KW-0238">DNA-binding</keyword>
<organism evidence="6 7">
    <name type="scientific">Aspergillus steynii IBT 23096</name>
    <dbReference type="NCBI Taxonomy" id="1392250"/>
    <lineage>
        <taxon>Eukaryota</taxon>
        <taxon>Fungi</taxon>
        <taxon>Dikarya</taxon>
        <taxon>Ascomycota</taxon>
        <taxon>Pezizomycotina</taxon>
        <taxon>Eurotiomycetes</taxon>
        <taxon>Eurotiomycetidae</taxon>
        <taxon>Eurotiales</taxon>
        <taxon>Aspergillaceae</taxon>
        <taxon>Aspergillus</taxon>
        <taxon>Aspergillus subgen. Circumdati</taxon>
    </lineage>
</organism>
<evidence type="ECO:0000259" key="5">
    <source>
        <dbReference type="PROSITE" id="PS50048"/>
    </source>
</evidence>
<dbReference type="Proteomes" id="UP000234275">
    <property type="component" value="Unassembled WGS sequence"/>
</dbReference>
<keyword evidence="3" id="KW-0804">Transcription</keyword>
<dbReference type="InterPro" id="IPR036864">
    <property type="entry name" value="Zn2-C6_fun-type_DNA-bd_sf"/>
</dbReference>
<dbReference type="PANTHER" id="PTHR47784">
    <property type="entry name" value="STEROL UPTAKE CONTROL PROTEIN 2"/>
    <property type="match status" value="1"/>
</dbReference>
<sequence>MLRRRAHKKSRRGCSECKKRHIKCDESVPQCGFCLGRKLDCMYGDSVAPATPSPKAQSPDSSSNRLLEAKLLHHYYTNTSNTVSSPSDYHQWHNLFPEAATSHAYVLDSVLAFTALHFAYLEPNSRQTWLEIGSHYNNRACSELRRVVGQVSASTLRPALVCSIYIALFANARIALLGDKIQSSHLADILQTRTLLKGCLFFHQTMENMNIRSGLRMEQYLWRDNPSENPSSPSPVVPGPTVRRMGTLVLEKFKTEPGQGNQSRFEICAIACQGLIDSMDSQYTVETQGRNLFLWPLSLDDSFMELLQTNEFPARLVFSLYALGIHFFKGFWYIGEAGYRLGRELLPLSEPVSEYWVDVTTSLRAEFEIDRAVQF</sequence>
<proteinExistence type="predicted"/>
<dbReference type="RefSeq" id="XP_024699865.1">
    <property type="nucleotide sequence ID" value="XM_024852541.1"/>
</dbReference>
<comment type="caution">
    <text evidence="6">The sequence shown here is derived from an EMBL/GenBank/DDBJ whole genome shotgun (WGS) entry which is preliminary data.</text>
</comment>
<dbReference type="Pfam" id="PF00172">
    <property type="entry name" value="Zn_clus"/>
    <property type="match status" value="1"/>
</dbReference>
<dbReference type="EMBL" id="MSFO01000009">
    <property type="protein sequence ID" value="PLB44563.1"/>
    <property type="molecule type" value="Genomic_DNA"/>
</dbReference>